<dbReference type="Gene3D" id="3.40.20.10">
    <property type="entry name" value="Severin"/>
    <property type="match status" value="1"/>
</dbReference>
<accession>A0A8J6B1Z3</accession>
<dbReference type="EMBL" id="JAHDYR010000038">
    <property type="protein sequence ID" value="KAG9392554.1"/>
    <property type="molecule type" value="Genomic_DNA"/>
</dbReference>
<sequence length="248" mass="28311">MSDDDVGIILDENVERCGVQDAEPKNKSAIALWSFKEDEMGLSHKVFDPEAWKELHEDQCYVVLHAYIENREHIKNDLPSADKSEDKVSLVDVLEKQLSKIVPETLQQAFNGADRDRFDLYTDVFRTDLPIRHRYSIYVWEGKAAPISAKAAALEYAYTLDRKLGMGIRQESVRALLALDSTRILDVICPAMVLGLMRGSEVLERTRQTQVISLLHSCQFIRRELLSFGLSAMQPETNEPARRDFIRA</sequence>
<reference evidence="1" key="1">
    <citation type="submission" date="2021-05" db="EMBL/GenBank/DDBJ databases">
        <title>A free-living protist that lacks canonical eukaryotic 1 DNA replication and segregation systems.</title>
        <authorList>
            <person name="Salas-Leiva D.E."/>
            <person name="Tromer E.C."/>
            <person name="Curtis B.A."/>
            <person name="Jerlstrom-Hultqvist J."/>
            <person name="Kolisko M."/>
            <person name="Yi Z."/>
            <person name="Salas-Leiva J.S."/>
            <person name="Gallot-Lavallee L."/>
            <person name="Kops G.J.P.L."/>
            <person name="Archibald J.M."/>
            <person name="Simpson A.G.B."/>
            <person name="Roger A.J."/>
        </authorList>
    </citation>
    <scope>NUCLEOTIDE SEQUENCE</scope>
    <source>
        <strain evidence="1">BICM</strain>
    </source>
</reference>
<evidence type="ECO:0000313" key="2">
    <source>
        <dbReference type="Proteomes" id="UP000717585"/>
    </source>
</evidence>
<dbReference type="InterPro" id="IPR029006">
    <property type="entry name" value="ADF-H/Gelsolin-like_dom_sf"/>
</dbReference>
<evidence type="ECO:0000313" key="1">
    <source>
        <dbReference type="EMBL" id="KAG9392554.1"/>
    </source>
</evidence>
<protein>
    <submittedName>
        <fullName evidence="1">Uncharacterized protein</fullName>
    </submittedName>
</protein>
<organism evidence="1 2">
    <name type="scientific">Carpediemonas membranifera</name>
    <dbReference type="NCBI Taxonomy" id="201153"/>
    <lineage>
        <taxon>Eukaryota</taxon>
        <taxon>Metamonada</taxon>
        <taxon>Carpediemonas-like organisms</taxon>
        <taxon>Carpediemonas</taxon>
    </lineage>
</organism>
<comment type="caution">
    <text evidence="1">The sequence shown here is derived from an EMBL/GenBank/DDBJ whole genome shotgun (WGS) entry which is preliminary data.</text>
</comment>
<gene>
    <name evidence="1" type="ORF">J8273_5559</name>
</gene>
<name>A0A8J6B1Z3_9EUKA</name>
<keyword evidence="2" id="KW-1185">Reference proteome</keyword>
<dbReference type="AlphaFoldDB" id="A0A8J6B1Z3"/>
<dbReference type="SUPFAM" id="SSF55753">
    <property type="entry name" value="Actin depolymerizing proteins"/>
    <property type="match status" value="1"/>
</dbReference>
<dbReference type="Proteomes" id="UP000717585">
    <property type="component" value="Unassembled WGS sequence"/>
</dbReference>
<proteinExistence type="predicted"/>